<organism evidence="2">
    <name type="scientific">Anguilla anguilla</name>
    <name type="common">European freshwater eel</name>
    <name type="synonym">Muraena anguilla</name>
    <dbReference type="NCBI Taxonomy" id="7936"/>
    <lineage>
        <taxon>Eukaryota</taxon>
        <taxon>Metazoa</taxon>
        <taxon>Chordata</taxon>
        <taxon>Craniata</taxon>
        <taxon>Vertebrata</taxon>
        <taxon>Euteleostomi</taxon>
        <taxon>Actinopterygii</taxon>
        <taxon>Neopterygii</taxon>
        <taxon>Teleostei</taxon>
        <taxon>Anguilliformes</taxon>
        <taxon>Anguillidae</taxon>
        <taxon>Anguilla</taxon>
    </lineage>
</organism>
<keyword evidence="1" id="KW-0472">Membrane</keyword>
<protein>
    <submittedName>
        <fullName evidence="2">Uncharacterized protein</fullName>
    </submittedName>
</protein>
<proteinExistence type="predicted"/>
<keyword evidence="1" id="KW-1133">Transmembrane helix</keyword>
<accession>A0A0E9WV55</accession>
<sequence length="73" mass="8533">MNSAHLWTLDGCANCLISPNFLIKECWIAGTSTFQCRLFFFLLSIRKFLISLLYSFLGFLCPKNWIDQTLFLF</sequence>
<feature type="transmembrane region" description="Helical" evidence="1">
    <location>
        <begin position="38"/>
        <end position="61"/>
    </location>
</feature>
<dbReference type="AlphaFoldDB" id="A0A0E9WV55"/>
<keyword evidence="1" id="KW-0812">Transmembrane</keyword>
<dbReference type="EMBL" id="GBXM01015179">
    <property type="protein sequence ID" value="JAH93398.1"/>
    <property type="molecule type" value="Transcribed_RNA"/>
</dbReference>
<evidence type="ECO:0000313" key="2">
    <source>
        <dbReference type="EMBL" id="JAH93398.1"/>
    </source>
</evidence>
<evidence type="ECO:0000256" key="1">
    <source>
        <dbReference type="SAM" id="Phobius"/>
    </source>
</evidence>
<name>A0A0E9WV55_ANGAN</name>
<reference evidence="2" key="1">
    <citation type="submission" date="2014-11" db="EMBL/GenBank/DDBJ databases">
        <authorList>
            <person name="Amaro Gonzalez C."/>
        </authorList>
    </citation>
    <scope>NUCLEOTIDE SEQUENCE</scope>
</reference>
<reference evidence="2" key="2">
    <citation type="journal article" date="2015" name="Fish Shellfish Immunol.">
        <title>Early steps in the European eel (Anguilla anguilla)-Vibrio vulnificus interaction in the gills: Role of the RtxA13 toxin.</title>
        <authorList>
            <person name="Callol A."/>
            <person name="Pajuelo D."/>
            <person name="Ebbesson L."/>
            <person name="Teles M."/>
            <person name="MacKenzie S."/>
            <person name="Amaro C."/>
        </authorList>
    </citation>
    <scope>NUCLEOTIDE SEQUENCE</scope>
</reference>